<dbReference type="RefSeq" id="WP_087033387.1">
    <property type="nucleotide sequence ID" value="NZ_FJNE01000005.1"/>
</dbReference>
<keyword evidence="2" id="KW-0049">Antioxidant</keyword>
<dbReference type="CDD" id="cd03014">
    <property type="entry name" value="PRX_Atyp2cys"/>
    <property type="match status" value="1"/>
</dbReference>
<feature type="domain" description="Thioredoxin" evidence="5">
    <location>
        <begin position="17"/>
        <end position="164"/>
    </location>
</feature>
<dbReference type="NCBIfam" id="NF001808">
    <property type="entry name" value="PRK00522.1"/>
    <property type="match status" value="1"/>
</dbReference>
<organism evidence="6 7">
    <name type="scientific">Trichococcus palustris</name>
    <dbReference type="NCBI Taxonomy" id="140314"/>
    <lineage>
        <taxon>Bacteria</taxon>
        <taxon>Bacillati</taxon>
        <taxon>Bacillota</taxon>
        <taxon>Bacilli</taxon>
        <taxon>Lactobacillales</taxon>
        <taxon>Carnobacteriaceae</taxon>
        <taxon>Trichococcus</taxon>
    </lineage>
</organism>
<dbReference type="EMBL" id="FJNE01000005">
    <property type="protein sequence ID" value="CZQ94919.1"/>
    <property type="molecule type" value="Genomic_DNA"/>
</dbReference>
<sequence length="164" mass="17771">MQVTLKGEPVELVGVQPIVGEQAPGFSLFNTQDAKVTLDDLRGSVVLISVFPDINTRVCDAQTRQFNKSAANLDGVILLSVSKNTKEELLDWCAANGIDMQMLHDDQGEFALAYGLAIPKMDNKLARSVFIIDQHGVLAYKEIVPEISTAPDFDAALAAAKKLL</sequence>
<dbReference type="GO" id="GO:0008379">
    <property type="term" value="F:thioredoxin peroxidase activity"/>
    <property type="evidence" value="ECO:0007669"/>
    <property type="project" value="InterPro"/>
</dbReference>
<evidence type="ECO:0000313" key="6">
    <source>
        <dbReference type="EMBL" id="CZQ94919.1"/>
    </source>
</evidence>
<evidence type="ECO:0000256" key="4">
    <source>
        <dbReference type="ARBA" id="ARBA00023284"/>
    </source>
</evidence>
<name>A0A143YQ88_9LACT</name>
<dbReference type="InterPro" id="IPR050455">
    <property type="entry name" value="Tpx_Peroxidase_subfamily"/>
</dbReference>
<dbReference type="InterPro" id="IPR002065">
    <property type="entry name" value="TPX"/>
</dbReference>
<evidence type="ECO:0000313" key="7">
    <source>
        <dbReference type="Proteomes" id="UP000242754"/>
    </source>
</evidence>
<keyword evidence="4" id="KW-0676">Redox-active center</keyword>
<dbReference type="InterPro" id="IPR000866">
    <property type="entry name" value="AhpC/TSA"/>
</dbReference>
<evidence type="ECO:0000256" key="1">
    <source>
        <dbReference type="ARBA" id="ARBA00022559"/>
    </source>
</evidence>
<evidence type="ECO:0000259" key="5">
    <source>
        <dbReference type="PROSITE" id="PS51352"/>
    </source>
</evidence>
<dbReference type="OrthoDB" id="9781543at2"/>
<dbReference type="PROSITE" id="PS51352">
    <property type="entry name" value="THIOREDOXIN_2"/>
    <property type="match status" value="1"/>
</dbReference>
<keyword evidence="3" id="KW-1015">Disulfide bond</keyword>
<dbReference type="AlphaFoldDB" id="A0A143YQ88"/>
<protein>
    <submittedName>
        <fullName evidence="6">Alkyl hydroperoxide reductase subunit c/ thiol specific antioxidant</fullName>
    </submittedName>
</protein>
<dbReference type="PANTHER" id="PTHR43110:SF1">
    <property type="entry name" value="THIOL PEROXIDASE"/>
    <property type="match status" value="1"/>
</dbReference>
<dbReference type="PANTHER" id="PTHR43110">
    <property type="entry name" value="THIOL PEROXIDASE"/>
    <property type="match status" value="1"/>
</dbReference>
<dbReference type="InterPro" id="IPR036249">
    <property type="entry name" value="Thioredoxin-like_sf"/>
</dbReference>
<dbReference type="STRING" id="140314.SAMN04488076_10956"/>
<proteinExistence type="predicted"/>
<dbReference type="InterPro" id="IPR013766">
    <property type="entry name" value="Thioredoxin_domain"/>
</dbReference>
<accession>A0A143YQ88</accession>
<evidence type="ECO:0000256" key="2">
    <source>
        <dbReference type="ARBA" id="ARBA00022862"/>
    </source>
</evidence>
<dbReference type="Pfam" id="PF00578">
    <property type="entry name" value="AhpC-TSA"/>
    <property type="match status" value="1"/>
</dbReference>
<evidence type="ECO:0000256" key="3">
    <source>
        <dbReference type="ARBA" id="ARBA00023157"/>
    </source>
</evidence>
<dbReference type="Gene3D" id="3.40.30.10">
    <property type="entry name" value="Glutaredoxin"/>
    <property type="match status" value="1"/>
</dbReference>
<dbReference type="SUPFAM" id="SSF52833">
    <property type="entry name" value="Thioredoxin-like"/>
    <property type="match status" value="1"/>
</dbReference>
<gene>
    <name evidence="6" type="ORF">Tpal_1815</name>
</gene>
<keyword evidence="7" id="KW-1185">Reference proteome</keyword>
<keyword evidence="1" id="KW-0560">Oxidoreductase</keyword>
<reference evidence="6 7" key="1">
    <citation type="submission" date="2016-02" db="EMBL/GenBank/DDBJ databases">
        <authorList>
            <person name="Wen L."/>
            <person name="He K."/>
            <person name="Yang H."/>
        </authorList>
    </citation>
    <scope>NUCLEOTIDE SEQUENCE [LARGE SCALE GENOMIC DNA]</scope>
    <source>
        <strain evidence="6">Trichococcus palustris</strain>
    </source>
</reference>
<keyword evidence="1" id="KW-0575">Peroxidase</keyword>
<dbReference type="Proteomes" id="UP000242754">
    <property type="component" value="Unassembled WGS sequence"/>
</dbReference>